<evidence type="ECO:0000256" key="2">
    <source>
        <dbReference type="ARBA" id="ARBA00022741"/>
    </source>
</evidence>
<feature type="domain" description="ABC transporter" evidence="4">
    <location>
        <begin position="3"/>
        <end position="228"/>
    </location>
</feature>
<dbReference type="CDD" id="cd03230">
    <property type="entry name" value="ABC_DR_subfamily_A"/>
    <property type="match status" value="1"/>
</dbReference>
<dbReference type="EMBL" id="JBGMEF010000046">
    <property type="protein sequence ID" value="MFO3668029.1"/>
    <property type="molecule type" value="Genomic_DNA"/>
</dbReference>
<dbReference type="RefSeq" id="WP_311532250.1">
    <property type="nucleotide sequence ID" value="NZ_JBGMEF010000046.1"/>
</dbReference>
<accession>A0ABW9MGU5</accession>
<dbReference type="Proteomes" id="UP001637994">
    <property type="component" value="Unassembled WGS sequence"/>
</dbReference>
<comment type="caution">
    <text evidence="5">The sequence shown here is derived from an EMBL/GenBank/DDBJ whole genome shotgun (WGS) entry which is preliminary data.</text>
</comment>
<dbReference type="SUPFAM" id="SSF52540">
    <property type="entry name" value="P-loop containing nucleoside triphosphate hydrolases"/>
    <property type="match status" value="1"/>
</dbReference>
<evidence type="ECO:0000256" key="3">
    <source>
        <dbReference type="ARBA" id="ARBA00022840"/>
    </source>
</evidence>
<dbReference type="SMART" id="SM00382">
    <property type="entry name" value="AAA"/>
    <property type="match status" value="1"/>
</dbReference>
<dbReference type="InterPro" id="IPR051782">
    <property type="entry name" value="ABC_Transporter_VariousFunc"/>
</dbReference>
<dbReference type="Pfam" id="PF00005">
    <property type="entry name" value="ABC_tran"/>
    <property type="match status" value="1"/>
</dbReference>
<proteinExistence type="predicted"/>
<evidence type="ECO:0000256" key="1">
    <source>
        <dbReference type="ARBA" id="ARBA00022448"/>
    </source>
</evidence>
<dbReference type="InterPro" id="IPR003593">
    <property type="entry name" value="AAA+_ATPase"/>
</dbReference>
<dbReference type="InterPro" id="IPR003439">
    <property type="entry name" value="ABC_transporter-like_ATP-bd"/>
</dbReference>
<keyword evidence="1" id="KW-0813">Transport</keyword>
<sequence length="247" mass="28309">MKLIIENLSKAFAKKEVLASASFTFEKGIIYALLGRNGSGKTTLFRLITDGLDKDSGEVFLEENGIKRKLEFKDIFFMVAEPELPKFLTGYEFIKFFIEANKENIKSSKSIEEYFALVDFDIEDSHRLIQGYSTGMKNKIQMLMFLILRPRVILMDEPLTSLDVVVQLEMKKIIREIHADHIIIFSTHILQLAKDICDEIVLLSDKKLQKVEENLIKNPDFEDKIITLLSGEGENIKIKEEVEAING</sequence>
<keyword evidence="6" id="KW-1185">Reference proteome</keyword>
<dbReference type="Gene3D" id="3.40.50.300">
    <property type="entry name" value="P-loop containing nucleotide triphosphate hydrolases"/>
    <property type="match status" value="1"/>
</dbReference>
<gene>
    <name evidence="5" type="ORF">ACCQ42_09715</name>
</gene>
<dbReference type="PANTHER" id="PTHR42939:SF1">
    <property type="entry name" value="ABC TRANSPORTER ATP-BINDING PROTEIN ALBC-RELATED"/>
    <property type="match status" value="1"/>
</dbReference>
<evidence type="ECO:0000313" key="6">
    <source>
        <dbReference type="Proteomes" id="UP001637994"/>
    </source>
</evidence>
<reference evidence="5 6" key="1">
    <citation type="journal article" date="2025" name="Anaerobe">
        <title>Description of Anaerococcus kampingiae sp. nov., Anaerococcus groningensis sp. nov., Anaerococcus martiniensis sp. nov., and Anaerococcus cruorum sp. nov., isolated from human clinical specimens.</title>
        <authorList>
            <person name="Boiten K.E."/>
            <person name="Meijer J."/>
            <person name="van Wezel E.M."/>
            <person name="Veloo A.C.M."/>
        </authorList>
    </citation>
    <scope>NUCLEOTIDE SEQUENCE [LARGE SCALE GENOMIC DNA]</scope>
    <source>
        <strain evidence="5 6">ENR0874</strain>
    </source>
</reference>
<keyword evidence="2" id="KW-0547">Nucleotide-binding</keyword>
<dbReference type="GO" id="GO:0005524">
    <property type="term" value="F:ATP binding"/>
    <property type="evidence" value="ECO:0007669"/>
    <property type="project" value="UniProtKB-KW"/>
</dbReference>
<name>A0ABW9MGU5_9FIRM</name>
<organism evidence="5 6">
    <name type="scientific">Anaerococcus kampingae</name>
    <dbReference type="NCBI Taxonomy" id="3115614"/>
    <lineage>
        <taxon>Bacteria</taxon>
        <taxon>Bacillati</taxon>
        <taxon>Bacillota</taxon>
        <taxon>Tissierellia</taxon>
        <taxon>Tissierellales</taxon>
        <taxon>Peptoniphilaceae</taxon>
        <taxon>Anaerococcus</taxon>
    </lineage>
</organism>
<keyword evidence="3 5" id="KW-0067">ATP-binding</keyword>
<dbReference type="InterPro" id="IPR027417">
    <property type="entry name" value="P-loop_NTPase"/>
</dbReference>
<protein>
    <submittedName>
        <fullName evidence="5">ATP-binding cassette domain-containing protein</fullName>
    </submittedName>
</protein>
<dbReference type="PANTHER" id="PTHR42939">
    <property type="entry name" value="ABC TRANSPORTER ATP-BINDING PROTEIN ALBC-RELATED"/>
    <property type="match status" value="1"/>
</dbReference>
<dbReference type="PROSITE" id="PS50893">
    <property type="entry name" value="ABC_TRANSPORTER_2"/>
    <property type="match status" value="1"/>
</dbReference>
<evidence type="ECO:0000313" key="5">
    <source>
        <dbReference type="EMBL" id="MFO3668029.1"/>
    </source>
</evidence>
<evidence type="ECO:0000259" key="4">
    <source>
        <dbReference type="PROSITE" id="PS50893"/>
    </source>
</evidence>